<accession>A0A7W8B2T5</accession>
<evidence type="ECO:0000313" key="1">
    <source>
        <dbReference type="EMBL" id="MBB5108947.1"/>
    </source>
</evidence>
<keyword evidence="2" id="KW-1185">Reference proteome</keyword>
<name>A0A7W8B2T5_STRST</name>
<sequence length="77" mass="7836">MADIELDDSTATTFGALAEAAGLSVPEYLAQVAAEKQREHALQVGAAAFRRVTGESAAAFDAEFGGPAAIDHTSQAA</sequence>
<proteinExistence type="predicted"/>
<dbReference type="EMBL" id="JACHJD010000022">
    <property type="protein sequence ID" value="MBB5108947.1"/>
    <property type="molecule type" value="Genomic_DNA"/>
</dbReference>
<evidence type="ECO:0008006" key="3">
    <source>
        <dbReference type="Google" id="ProtNLM"/>
    </source>
</evidence>
<dbReference type="AlphaFoldDB" id="A0A7W8B2T5"/>
<protein>
    <recommendedName>
        <fullName evidence="3">Antitoxin MazE7</fullName>
    </recommendedName>
</protein>
<comment type="caution">
    <text evidence="1">The sequence shown here is derived from an EMBL/GenBank/DDBJ whole genome shotgun (WGS) entry which is preliminary data.</text>
</comment>
<dbReference type="RefSeq" id="WP_184925846.1">
    <property type="nucleotide sequence ID" value="NZ_BMSQ01000025.1"/>
</dbReference>
<dbReference type="Proteomes" id="UP000549009">
    <property type="component" value="Unassembled WGS sequence"/>
</dbReference>
<evidence type="ECO:0000313" key="2">
    <source>
        <dbReference type="Proteomes" id="UP000549009"/>
    </source>
</evidence>
<organism evidence="1 2">
    <name type="scientific">Streptomyces spectabilis</name>
    <dbReference type="NCBI Taxonomy" id="68270"/>
    <lineage>
        <taxon>Bacteria</taxon>
        <taxon>Bacillati</taxon>
        <taxon>Actinomycetota</taxon>
        <taxon>Actinomycetes</taxon>
        <taxon>Kitasatosporales</taxon>
        <taxon>Streptomycetaceae</taxon>
        <taxon>Streptomyces</taxon>
    </lineage>
</organism>
<gene>
    <name evidence="1" type="ORF">FHS40_008073</name>
</gene>
<reference evidence="1 2" key="1">
    <citation type="submission" date="2020-08" db="EMBL/GenBank/DDBJ databases">
        <title>Genomic Encyclopedia of Type Strains, Phase III (KMG-III): the genomes of soil and plant-associated and newly described type strains.</title>
        <authorList>
            <person name="Whitman W."/>
        </authorList>
    </citation>
    <scope>NUCLEOTIDE SEQUENCE [LARGE SCALE GENOMIC DNA]</scope>
    <source>
        <strain evidence="1 2">CECT 3146</strain>
    </source>
</reference>